<dbReference type="WBParaSite" id="JU765_v2.g18977.t1">
    <property type="protein sequence ID" value="JU765_v2.g18977.t1"/>
    <property type="gene ID" value="JU765_v2.g18977"/>
</dbReference>
<proteinExistence type="predicted"/>
<sequence length="72" mass="8123">MSKPSVIVGLSSFLSSYKAAFSITCLYFYHRKNKSQAFFEETAKNLQVTPQINFTFSNVDDEPGSIATKFFP</sequence>
<name>A0AC34QS98_9BILA</name>
<organism evidence="1 2">
    <name type="scientific">Panagrolaimus sp. JU765</name>
    <dbReference type="NCBI Taxonomy" id="591449"/>
    <lineage>
        <taxon>Eukaryota</taxon>
        <taxon>Metazoa</taxon>
        <taxon>Ecdysozoa</taxon>
        <taxon>Nematoda</taxon>
        <taxon>Chromadorea</taxon>
        <taxon>Rhabditida</taxon>
        <taxon>Tylenchina</taxon>
        <taxon>Panagrolaimomorpha</taxon>
        <taxon>Panagrolaimoidea</taxon>
        <taxon>Panagrolaimidae</taxon>
        <taxon>Panagrolaimus</taxon>
    </lineage>
</organism>
<evidence type="ECO:0000313" key="1">
    <source>
        <dbReference type="Proteomes" id="UP000887576"/>
    </source>
</evidence>
<protein>
    <submittedName>
        <fullName evidence="2">Uncharacterized protein</fullName>
    </submittedName>
</protein>
<evidence type="ECO:0000313" key="2">
    <source>
        <dbReference type="WBParaSite" id="JU765_v2.g18977.t1"/>
    </source>
</evidence>
<accession>A0AC34QS98</accession>
<dbReference type="Proteomes" id="UP000887576">
    <property type="component" value="Unplaced"/>
</dbReference>
<reference evidence="2" key="1">
    <citation type="submission" date="2022-11" db="UniProtKB">
        <authorList>
            <consortium name="WormBaseParasite"/>
        </authorList>
    </citation>
    <scope>IDENTIFICATION</scope>
</reference>